<feature type="compositionally biased region" description="Low complexity" evidence="4">
    <location>
        <begin position="147"/>
        <end position="177"/>
    </location>
</feature>
<dbReference type="AlphaFoldDB" id="A0A3M7QI48"/>
<feature type="region of interest" description="Disordered" evidence="4">
    <location>
        <begin position="83"/>
        <end position="236"/>
    </location>
</feature>
<reference evidence="6 7" key="1">
    <citation type="journal article" date="2018" name="Sci. Rep.">
        <title>Genomic signatures of local adaptation to the degree of environmental predictability in rotifers.</title>
        <authorList>
            <person name="Franch-Gras L."/>
            <person name="Hahn C."/>
            <person name="Garcia-Roger E.M."/>
            <person name="Carmona M.J."/>
            <person name="Serra M."/>
            <person name="Gomez A."/>
        </authorList>
    </citation>
    <scope>NUCLEOTIDE SEQUENCE [LARGE SCALE GENOMIC DNA]</scope>
    <source>
        <strain evidence="6">HYR1</strain>
    </source>
</reference>
<dbReference type="InterPro" id="IPR012677">
    <property type="entry name" value="Nucleotide-bd_a/b_plait_sf"/>
</dbReference>
<keyword evidence="3" id="KW-0175">Coiled coil</keyword>
<organism evidence="6 7">
    <name type="scientific">Brachionus plicatilis</name>
    <name type="common">Marine rotifer</name>
    <name type="synonym">Brachionus muelleri</name>
    <dbReference type="NCBI Taxonomy" id="10195"/>
    <lineage>
        <taxon>Eukaryota</taxon>
        <taxon>Metazoa</taxon>
        <taxon>Spiralia</taxon>
        <taxon>Gnathifera</taxon>
        <taxon>Rotifera</taxon>
        <taxon>Eurotatoria</taxon>
        <taxon>Monogononta</taxon>
        <taxon>Pseudotrocha</taxon>
        <taxon>Ploima</taxon>
        <taxon>Brachionidae</taxon>
        <taxon>Brachionus</taxon>
    </lineage>
</organism>
<feature type="compositionally biased region" description="Basic and acidic residues" evidence="4">
    <location>
        <begin position="818"/>
        <end position="833"/>
    </location>
</feature>
<dbReference type="Gene3D" id="3.30.70.330">
    <property type="match status" value="1"/>
</dbReference>
<dbReference type="GO" id="GO:0005634">
    <property type="term" value="C:nucleus"/>
    <property type="evidence" value="ECO:0007669"/>
    <property type="project" value="TreeGrafter"/>
</dbReference>
<dbReference type="GO" id="GO:0003723">
    <property type="term" value="F:RNA binding"/>
    <property type="evidence" value="ECO:0007669"/>
    <property type="project" value="UniProtKB-UniRule"/>
</dbReference>
<feature type="compositionally biased region" description="Polar residues" evidence="4">
    <location>
        <begin position="202"/>
        <end position="222"/>
    </location>
</feature>
<feature type="coiled-coil region" evidence="3">
    <location>
        <begin position="592"/>
        <end position="649"/>
    </location>
</feature>
<dbReference type="PANTHER" id="PTHR14398:SF0">
    <property type="entry name" value="ZINC FINGER PROTEIN SWM"/>
    <property type="match status" value="1"/>
</dbReference>
<feature type="region of interest" description="Disordered" evidence="4">
    <location>
        <begin position="463"/>
        <end position="498"/>
    </location>
</feature>
<keyword evidence="7" id="KW-1185">Reference proteome</keyword>
<dbReference type="InterPro" id="IPR045137">
    <property type="entry name" value="RBM26/27"/>
</dbReference>
<dbReference type="SUPFAM" id="SSF54928">
    <property type="entry name" value="RNA-binding domain, RBD"/>
    <property type="match status" value="1"/>
</dbReference>
<comment type="caution">
    <text evidence="6">The sequence shown here is derived from an EMBL/GenBank/DDBJ whole genome shotgun (WGS) entry which is preliminary data.</text>
</comment>
<gene>
    <name evidence="6" type="ORF">BpHYR1_028505</name>
</gene>
<evidence type="ECO:0000256" key="4">
    <source>
        <dbReference type="SAM" id="MobiDB-lite"/>
    </source>
</evidence>
<dbReference type="InterPro" id="IPR002483">
    <property type="entry name" value="PWI_dom"/>
</dbReference>
<evidence type="ECO:0000256" key="1">
    <source>
        <dbReference type="ARBA" id="ARBA00022884"/>
    </source>
</evidence>
<evidence type="ECO:0000313" key="6">
    <source>
        <dbReference type="EMBL" id="RNA10645.1"/>
    </source>
</evidence>
<feature type="domain" description="RRM" evidence="5">
    <location>
        <begin position="383"/>
        <end position="457"/>
    </location>
</feature>
<evidence type="ECO:0000256" key="3">
    <source>
        <dbReference type="SAM" id="Coils"/>
    </source>
</evidence>
<name>A0A3M7QI48_BRAPC</name>
<feature type="region of interest" description="Disordered" evidence="4">
    <location>
        <begin position="813"/>
        <end position="863"/>
    </location>
</feature>
<accession>A0A3M7QI48</accession>
<dbReference type="PROSITE" id="PS50102">
    <property type="entry name" value="RRM"/>
    <property type="match status" value="1"/>
</dbReference>
<dbReference type="Pfam" id="PF01480">
    <property type="entry name" value="PWI"/>
    <property type="match status" value="1"/>
</dbReference>
<sequence>MKIENQEALKKWLIKILNPIFEGDSDKLALYIVALAKKVENDEPSRQRCVEDLEVFLEPNTHSFVDRFFDALFSKAYLQADSGEVSTEKSGEDERKKDAEQRRDSKSQRSRLSRDYQEIDVSNRANRASSHSRRRKNRSRTRIHGVSRSSSSSSSSISPVRRSRSRSPYSRSRSRSPGQIVDKKQRGEMEQFEQDESGARSYAQSAQMSIKVQSTQYNNQYGNKRRVQLNKNGQPRYQKGANYSQRMSSVNMQTNLNDNVYTPSPIQTNPQGQSIQRQMASSNRPRNLVNIVTSGNEDETQDMSQQRGIKRTFNSNVKSTNESNNNSFNNNSVVFDVNSEQFSSQQVNSVQTQSQQHGLLPTPQYIPSSRNQGQFQPPTPQNCTLILRKIPSNLNTVDKMRQHFSKFGNIVDIQCHYDNLNDAALVQFSSNTEAFAAYKSPQPVFNNRFIRLFWLSSYLKQQQQQQQQHQHPHQQASTHSAPQSPAVGEPCQKKQLKDRLSFPGNTEAVAEGLNKENLAKPTPTSVTVSATGALTKTVFSSQLGSEAAKPEELAKKPASTETAESVAMAKKIQDENKKKALLLKLEVQKKARDLMEQQLKDQKILMSKLEQAKTVEEKTQILNLVKKLSEAIDKEKEILSKKIDALEIEGERRLSASQSPFTLGKSQKPSFVIPPVHQLKINNKRLNTTSFLKTGSNKLVNKSAPKAPAHQLTPASLYAYSRVSVDRRPKQLLFSGAENEQENNNIVSFIQMGEFKIENVEEKKDENNDTQKCLLISFVTRRDAEIAYAKCSKSLGKYCKNLSISWYKPIESASNAEDSPKEEKNGEEKSESEDPKEELVDETESKIENKENPEHDDSMISFLAEGKAEKNILELKQGQVTEEIKKTEENSDVFDSIFNDKE</sequence>
<dbReference type="SMART" id="SM00360">
    <property type="entry name" value="RRM"/>
    <property type="match status" value="1"/>
</dbReference>
<feature type="compositionally biased region" description="Basic and acidic residues" evidence="4">
    <location>
        <begin position="86"/>
        <end position="117"/>
    </location>
</feature>
<evidence type="ECO:0000256" key="2">
    <source>
        <dbReference type="PROSITE-ProRule" id="PRU00176"/>
    </source>
</evidence>
<feature type="compositionally biased region" description="Basic and acidic residues" evidence="4">
    <location>
        <begin position="843"/>
        <end position="858"/>
    </location>
</feature>
<evidence type="ECO:0000313" key="7">
    <source>
        <dbReference type="Proteomes" id="UP000276133"/>
    </source>
</evidence>
<dbReference type="EMBL" id="REGN01006143">
    <property type="protein sequence ID" value="RNA10645.1"/>
    <property type="molecule type" value="Genomic_DNA"/>
</dbReference>
<dbReference type="STRING" id="10195.A0A3M7QI48"/>
<feature type="compositionally biased region" description="Basic residues" evidence="4">
    <location>
        <begin position="130"/>
        <end position="145"/>
    </location>
</feature>
<evidence type="ECO:0000259" key="5">
    <source>
        <dbReference type="PROSITE" id="PS50102"/>
    </source>
</evidence>
<dbReference type="PANTHER" id="PTHR14398">
    <property type="entry name" value="RNA RECOGNITION RRM/RNP DOMAIN"/>
    <property type="match status" value="1"/>
</dbReference>
<protein>
    <submittedName>
        <fullName evidence="6">RNA-binding 27 isoform X2</fullName>
    </submittedName>
</protein>
<dbReference type="InterPro" id="IPR035979">
    <property type="entry name" value="RBD_domain_sf"/>
</dbReference>
<dbReference type="CDD" id="cd12257">
    <property type="entry name" value="RRM1_RBM26_like"/>
    <property type="match status" value="1"/>
</dbReference>
<keyword evidence="1 2" id="KW-0694">RNA-binding</keyword>
<dbReference type="Proteomes" id="UP000276133">
    <property type="component" value="Unassembled WGS sequence"/>
</dbReference>
<proteinExistence type="predicted"/>
<feature type="compositionally biased region" description="Low complexity" evidence="4">
    <location>
        <begin position="463"/>
        <end position="475"/>
    </location>
</feature>
<dbReference type="InterPro" id="IPR000504">
    <property type="entry name" value="RRM_dom"/>
</dbReference>
<dbReference type="OrthoDB" id="443401at2759"/>